<feature type="region of interest" description="Disordered" evidence="1">
    <location>
        <begin position="461"/>
        <end position="488"/>
    </location>
</feature>
<evidence type="ECO:0000313" key="4">
    <source>
        <dbReference type="EMBL" id="WAR00504.1"/>
    </source>
</evidence>
<dbReference type="EMBL" id="CP111014">
    <property type="protein sequence ID" value="WAR00487.1"/>
    <property type="molecule type" value="Genomic_DNA"/>
</dbReference>
<feature type="region of interest" description="Disordered" evidence="1">
    <location>
        <begin position="1"/>
        <end position="40"/>
    </location>
</feature>
<accession>A0ABY7DTT6</accession>
<evidence type="ECO:0000256" key="1">
    <source>
        <dbReference type="SAM" id="MobiDB-lite"/>
    </source>
</evidence>
<dbReference type="Gene3D" id="2.60.120.10">
    <property type="entry name" value="Jelly Rolls"/>
    <property type="match status" value="1"/>
</dbReference>
<organism evidence="4 5">
    <name type="scientific">Mya arenaria</name>
    <name type="common">Soft-shell clam</name>
    <dbReference type="NCBI Taxonomy" id="6604"/>
    <lineage>
        <taxon>Eukaryota</taxon>
        <taxon>Metazoa</taxon>
        <taxon>Spiralia</taxon>
        <taxon>Lophotrochozoa</taxon>
        <taxon>Mollusca</taxon>
        <taxon>Bivalvia</taxon>
        <taxon>Autobranchia</taxon>
        <taxon>Heteroconchia</taxon>
        <taxon>Euheterodonta</taxon>
        <taxon>Imparidentia</taxon>
        <taxon>Neoheterodontei</taxon>
        <taxon>Myida</taxon>
        <taxon>Myoidea</taxon>
        <taxon>Myidae</taxon>
        <taxon>Mya</taxon>
    </lineage>
</organism>
<dbReference type="InterPro" id="IPR018490">
    <property type="entry name" value="cNMP-bd_dom_sf"/>
</dbReference>
<feature type="compositionally biased region" description="Polar residues" evidence="1">
    <location>
        <begin position="467"/>
        <end position="478"/>
    </location>
</feature>
<proteinExistence type="predicted"/>
<dbReference type="PANTHER" id="PTHR23011">
    <property type="entry name" value="CYCLIC NUCLEOTIDE-BINDING DOMAIN CONTAINING PROTEIN"/>
    <property type="match status" value="1"/>
</dbReference>
<dbReference type="InterPro" id="IPR000595">
    <property type="entry name" value="cNMP-bd_dom"/>
</dbReference>
<feature type="domain" description="Cyclic nucleotide-binding" evidence="2">
    <location>
        <begin position="145"/>
        <end position="244"/>
    </location>
</feature>
<dbReference type="EMBL" id="CP111014">
    <property type="protein sequence ID" value="WAR00504.1"/>
    <property type="molecule type" value="Genomic_DNA"/>
</dbReference>
<keyword evidence="5" id="KW-1185">Reference proteome</keyword>
<feature type="region of interest" description="Disordered" evidence="1">
    <location>
        <begin position="406"/>
        <end position="446"/>
    </location>
</feature>
<sequence>MSAMQLKTKIDFFDDEEEEEKEQTTVPEVSSSKPEDDVREEEEEKVYLPFVRFRRVARAVKLLIQVCHVCKGLLADSVSQEAWFALVDNIAAANALTNDKKKGRAFVTFVPNENQELEQLSFDVTEYMRHKKAEVVRCMKNISKAFNEYPLSIQKEICQKAFYDQYGRNRVILRRGLAPDGIYFLLSGELVEKPEGRKQTEEIESGQKFGEEDLICGSSRRATVLSKDDVEILYLHRFDYRVIFNMSSDNCDPKNLDICKNDAVFQHFPMQKLLDNPGTWSALKYKYGRLIVKDSNDIEWIYVIKSGEARVLKHLEPGRVDVKARRKKIQQQMEEQSSYHKKKKILDFVADGTGRKSCYAPRNYHPSTIRRATIPTAAAPAHRNCHSDHTGIDYRLRSQSAFPGQRVSVSIGGSGPPTRPMTTQPSVRHESLDEDVGDKPEATEDTSIEVIVTHNIEVVVEDEHEGSSTTKTKSNASESGGLRRSKQAVGLPVEEGMALPPFVQIETLHPGHTFVSGDCEVLAINKKFFMKHCDDALFSLIRLKAKAFPTQTELVDRLDANMQWEEFKQETLKYFLQRRTRHAR</sequence>
<reference evidence="4" key="1">
    <citation type="submission" date="2022-11" db="EMBL/GenBank/DDBJ databases">
        <title>Centuries of genome instability and evolution in soft-shell clam transmissible cancer (bioRxiv).</title>
        <authorList>
            <person name="Hart S.F.M."/>
            <person name="Yonemitsu M.A."/>
            <person name="Giersch R.M."/>
            <person name="Beal B.F."/>
            <person name="Arriagada G."/>
            <person name="Davis B.W."/>
            <person name="Ostrander E.A."/>
            <person name="Goff S.P."/>
            <person name="Metzger M.J."/>
        </authorList>
    </citation>
    <scope>NUCLEOTIDE SEQUENCE</scope>
    <source>
        <strain evidence="4">MELC-2E11</strain>
        <tissue evidence="4">Siphon/mantle</tissue>
    </source>
</reference>
<name>A0ABY7DTT6_MYAAR</name>
<protein>
    <submittedName>
        <fullName evidence="4">CNBD2-like protein</fullName>
    </submittedName>
</protein>
<dbReference type="SUPFAM" id="SSF51206">
    <property type="entry name" value="cAMP-binding domain-like"/>
    <property type="match status" value="2"/>
</dbReference>
<feature type="compositionally biased region" description="Basic and acidic residues" evidence="1">
    <location>
        <begin position="427"/>
        <end position="442"/>
    </location>
</feature>
<evidence type="ECO:0000313" key="3">
    <source>
        <dbReference type="EMBL" id="WAR00487.1"/>
    </source>
</evidence>
<dbReference type="Proteomes" id="UP001164746">
    <property type="component" value="Chromosome 3"/>
</dbReference>
<dbReference type="PROSITE" id="PS50042">
    <property type="entry name" value="CNMP_BINDING_3"/>
    <property type="match status" value="1"/>
</dbReference>
<dbReference type="Pfam" id="PF00027">
    <property type="entry name" value="cNMP_binding"/>
    <property type="match status" value="1"/>
</dbReference>
<dbReference type="PANTHER" id="PTHR23011:SF38">
    <property type="entry name" value="CYCLIC NUCLEOTIDE-BINDING DOMAIN-CONTAINING PROTEIN"/>
    <property type="match status" value="1"/>
</dbReference>
<dbReference type="CDD" id="cd00038">
    <property type="entry name" value="CAP_ED"/>
    <property type="match status" value="1"/>
</dbReference>
<dbReference type="InterPro" id="IPR014710">
    <property type="entry name" value="RmlC-like_jellyroll"/>
</dbReference>
<evidence type="ECO:0000259" key="2">
    <source>
        <dbReference type="PROSITE" id="PS50042"/>
    </source>
</evidence>
<evidence type="ECO:0000313" key="5">
    <source>
        <dbReference type="Proteomes" id="UP001164746"/>
    </source>
</evidence>
<gene>
    <name evidence="3" type="ORF">MAR_024859</name>
    <name evidence="4" type="ORF">MAR_024876</name>
</gene>